<dbReference type="GO" id="GO:0016712">
    <property type="term" value="F:oxidoreductase activity, acting on paired donors, with incorporation or reduction of molecular oxygen, reduced flavin or flavoprotein as one donor, and incorporation of one atom of oxygen"/>
    <property type="evidence" value="ECO:0007669"/>
    <property type="project" value="TreeGrafter"/>
</dbReference>
<dbReference type="GO" id="GO:0008392">
    <property type="term" value="F:arachidonate epoxygenase activity"/>
    <property type="evidence" value="ECO:0007669"/>
    <property type="project" value="TreeGrafter"/>
</dbReference>
<evidence type="ECO:0000256" key="3">
    <source>
        <dbReference type="ARBA" id="ARBA00022723"/>
    </source>
</evidence>
<dbReference type="SUPFAM" id="SSF48264">
    <property type="entry name" value="Cytochrome P450"/>
    <property type="match status" value="1"/>
</dbReference>
<evidence type="ECO:0000256" key="5">
    <source>
        <dbReference type="ARBA" id="ARBA00023002"/>
    </source>
</evidence>
<gene>
    <name evidence="10" type="ORF">PVBG_06402</name>
</gene>
<evidence type="ECO:0000313" key="10">
    <source>
        <dbReference type="EMBL" id="KMZ83308.1"/>
    </source>
</evidence>
<dbReference type="PANTHER" id="PTHR24300">
    <property type="entry name" value="CYTOCHROME P450 508A4-RELATED"/>
    <property type="match status" value="1"/>
</dbReference>
<evidence type="ECO:0000256" key="1">
    <source>
        <dbReference type="ARBA" id="ARBA00004406"/>
    </source>
</evidence>
<reference evidence="10 11" key="1">
    <citation type="submission" date="2011-08" db="EMBL/GenBank/DDBJ databases">
        <title>The Genome Sequence of Plasmodium vivax Brazil I.</title>
        <authorList>
            <consortium name="The Broad Institute Genome Sequencing Platform"/>
            <consortium name="The Broad Institute Genome Sequencing Center for Infectious Disease"/>
            <person name="Neafsey D."/>
            <person name="Carlton J."/>
            <person name="Barnwell J."/>
            <person name="Collins W."/>
            <person name="Escalante A."/>
            <person name="Mullikin J."/>
            <person name="Saul A."/>
            <person name="Guigo R."/>
            <person name="Camara F."/>
            <person name="Young S.K."/>
            <person name="Zeng Q."/>
            <person name="Gargeya S."/>
            <person name="Fitzgerald M."/>
            <person name="Haas B."/>
            <person name="Abouelleil A."/>
            <person name="Alvarado L."/>
            <person name="Arachchi H.M."/>
            <person name="Berlin A."/>
            <person name="Brown A."/>
            <person name="Chapman S.B."/>
            <person name="Chen Z."/>
            <person name="Dunbar C."/>
            <person name="Freedman E."/>
            <person name="Gearin G."/>
            <person name="Gellesch M."/>
            <person name="Goldberg J."/>
            <person name="Griggs A."/>
            <person name="Gujja S."/>
            <person name="Heiman D."/>
            <person name="Howarth C."/>
            <person name="Larson L."/>
            <person name="Lui A."/>
            <person name="MacDonald P.J.P."/>
            <person name="Montmayeur A."/>
            <person name="Murphy C."/>
            <person name="Neiman D."/>
            <person name="Pearson M."/>
            <person name="Priest M."/>
            <person name="Roberts A."/>
            <person name="Saif S."/>
            <person name="Shea T."/>
            <person name="Shenoy N."/>
            <person name="Sisk P."/>
            <person name="Stolte C."/>
            <person name="Sykes S."/>
            <person name="Wortman J."/>
            <person name="Nusbaum C."/>
            <person name="Birren B."/>
        </authorList>
    </citation>
    <scope>NUCLEOTIDE SEQUENCE [LARGE SCALE GENOMIC DNA]</scope>
    <source>
        <strain evidence="10 11">Brazil I</strain>
    </source>
</reference>
<dbReference type="Proteomes" id="UP000053327">
    <property type="component" value="Unassembled WGS sequence"/>
</dbReference>
<dbReference type="Pfam" id="PF00067">
    <property type="entry name" value="p450"/>
    <property type="match status" value="1"/>
</dbReference>
<accession>A0A0J9VB25</accession>
<evidence type="ECO:0000256" key="4">
    <source>
        <dbReference type="ARBA" id="ARBA00022824"/>
    </source>
</evidence>
<dbReference type="PANTHER" id="PTHR24300:SF356">
    <property type="entry name" value="CYTOCHROME P450 2E1"/>
    <property type="match status" value="1"/>
</dbReference>
<dbReference type="GO" id="GO:0005506">
    <property type="term" value="F:iron ion binding"/>
    <property type="evidence" value="ECO:0007669"/>
    <property type="project" value="InterPro"/>
</dbReference>
<protein>
    <submittedName>
        <fullName evidence="10">Uncharacterized protein</fullName>
    </submittedName>
</protein>
<dbReference type="Gene3D" id="1.10.630.10">
    <property type="entry name" value="Cytochrome P450"/>
    <property type="match status" value="1"/>
</dbReference>
<keyword evidence="3" id="KW-0479">Metal-binding</keyword>
<name>A0A0J9VB25_PLAV1</name>
<dbReference type="GO" id="GO:0019373">
    <property type="term" value="P:epoxygenase P450 pathway"/>
    <property type="evidence" value="ECO:0007669"/>
    <property type="project" value="TreeGrafter"/>
</dbReference>
<evidence type="ECO:0000256" key="6">
    <source>
        <dbReference type="ARBA" id="ARBA00023004"/>
    </source>
</evidence>
<dbReference type="InterPro" id="IPR001128">
    <property type="entry name" value="Cyt_P450"/>
</dbReference>
<dbReference type="InterPro" id="IPR036396">
    <property type="entry name" value="Cyt_P450_sf"/>
</dbReference>
<dbReference type="AlphaFoldDB" id="A0A0J9VB25"/>
<keyword evidence="5" id="KW-0560">Oxidoreductase</keyword>
<keyword evidence="8" id="KW-0472">Membrane</keyword>
<comment type="similarity">
    <text evidence="2">Belongs to the cytochrome P450 family.</text>
</comment>
<organism evidence="10 11">
    <name type="scientific">Plasmodium vivax (strain Brazil I)</name>
    <dbReference type="NCBI Taxonomy" id="1033975"/>
    <lineage>
        <taxon>Eukaryota</taxon>
        <taxon>Sar</taxon>
        <taxon>Alveolata</taxon>
        <taxon>Apicomplexa</taxon>
        <taxon>Aconoidasida</taxon>
        <taxon>Haemosporida</taxon>
        <taxon>Plasmodiidae</taxon>
        <taxon>Plasmodium</taxon>
        <taxon>Plasmodium (Plasmodium)</taxon>
    </lineage>
</organism>
<feature type="region of interest" description="Disordered" evidence="9">
    <location>
        <begin position="1"/>
        <end position="22"/>
    </location>
</feature>
<evidence type="ECO:0000256" key="9">
    <source>
        <dbReference type="SAM" id="MobiDB-lite"/>
    </source>
</evidence>
<evidence type="ECO:0000256" key="8">
    <source>
        <dbReference type="ARBA" id="ARBA00023136"/>
    </source>
</evidence>
<dbReference type="GO" id="GO:0005789">
    <property type="term" value="C:endoplasmic reticulum membrane"/>
    <property type="evidence" value="ECO:0007669"/>
    <property type="project" value="UniProtKB-SubCell"/>
</dbReference>
<keyword evidence="6" id="KW-0408">Iron</keyword>
<keyword evidence="7" id="KW-0503">Monooxygenase</keyword>
<evidence type="ECO:0000256" key="7">
    <source>
        <dbReference type="ARBA" id="ARBA00023033"/>
    </source>
</evidence>
<sequence length="89" mass="10347">MKQPETPFSEDTSSPSPSLSDSLSWKYATGTVIIPSLDSVLYDNQEFSDPEKFKPEHFLNENGKFKYSDYFKPFSTENVHNIFQQQSWE</sequence>
<evidence type="ECO:0000256" key="2">
    <source>
        <dbReference type="ARBA" id="ARBA00010617"/>
    </source>
</evidence>
<dbReference type="EMBL" id="KQ234938">
    <property type="protein sequence ID" value="KMZ83308.1"/>
    <property type="molecule type" value="Genomic_DNA"/>
</dbReference>
<dbReference type="GO" id="GO:0006805">
    <property type="term" value="P:xenobiotic metabolic process"/>
    <property type="evidence" value="ECO:0007669"/>
    <property type="project" value="TreeGrafter"/>
</dbReference>
<dbReference type="InterPro" id="IPR050182">
    <property type="entry name" value="Cytochrome_P450_fam2"/>
</dbReference>
<proteinExistence type="inferred from homology"/>
<keyword evidence="4" id="KW-0256">Endoplasmic reticulum</keyword>
<evidence type="ECO:0000313" key="11">
    <source>
        <dbReference type="Proteomes" id="UP000053327"/>
    </source>
</evidence>
<comment type="subcellular location">
    <subcellularLocation>
        <location evidence="1">Endoplasmic reticulum membrane</location>
        <topology evidence="1">Peripheral membrane protein</topology>
    </subcellularLocation>
</comment>
<dbReference type="GO" id="GO:0020037">
    <property type="term" value="F:heme binding"/>
    <property type="evidence" value="ECO:0007669"/>
    <property type="project" value="InterPro"/>
</dbReference>